<sequence>MSATKDPADPPPEAQPAQQPRSQSQPTAVMVYPQGQTQSQQTEIILMPEGNCPNCHVGYIRPTLNICALLCIICLFPIGLVFLLLALYFEIEINTAPKMRCFRLDNRFYGMKERITFSSFKNKWAKEQTIVFQIFQNMLHSPQSIFAVTGVSNVQAVVSLLEDDLYDDTFRNSFQPVLDSGSISQRIDPSTRDAHKPLVYLATVICSRRLIEGLTMLKTAIFFSKEANLYFLVFTDANNQGKLTYELAELAQKADQLNISLEYELRPVFIDPKHGRKWHLMFAPCSTQRLFFPQTLPHIGELMYLDTDVMFLSSITDMWKEFSKMKPVHLAAVAPEHELPGDGWYNRKSLIPYYGPRGLNTGTMLMNLTAMRSFDITEKMATIAESYGDTIHWADQDMMNILFHFYPYTLHEIGCEFNYRVQHCLCDFPKSGDCGCRNAEKNGISIFHGNRGTFHKKRFIKNIYNAFRKMSLTAPPQDILEQLKRDYKNIDSKLPCGNISNALFSRFQRYVTLTSED</sequence>
<evidence type="ECO:0000256" key="8">
    <source>
        <dbReference type="ARBA" id="ARBA00023136"/>
    </source>
</evidence>
<feature type="transmembrane region" description="Helical" evidence="11">
    <location>
        <begin position="66"/>
        <end position="89"/>
    </location>
</feature>
<keyword evidence="9" id="KW-0325">Glycoprotein</keyword>
<dbReference type="InterPro" id="IPR019317">
    <property type="entry name" value="BRI3"/>
</dbReference>
<dbReference type="EMBL" id="CAJVCH010363398">
    <property type="protein sequence ID" value="CAG7816197.1"/>
    <property type="molecule type" value="Genomic_DNA"/>
</dbReference>
<reference evidence="12" key="1">
    <citation type="submission" date="2021-06" db="EMBL/GenBank/DDBJ databases">
        <authorList>
            <person name="Hodson N. C."/>
            <person name="Mongue J. A."/>
            <person name="Jaron S. K."/>
        </authorList>
    </citation>
    <scope>NUCLEOTIDE SEQUENCE</scope>
</reference>
<dbReference type="AlphaFoldDB" id="A0A8J2KNC6"/>
<evidence type="ECO:0000256" key="5">
    <source>
        <dbReference type="ARBA" id="ARBA00022692"/>
    </source>
</evidence>
<dbReference type="InterPro" id="IPR051993">
    <property type="entry name" value="Glycosyltransferase_8"/>
</dbReference>
<evidence type="ECO:0000256" key="7">
    <source>
        <dbReference type="ARBA" id="ARBA00022989"/>
    </source>
</evidence>
<dbReference type="InterPro" id="IPR002495">
    <property type="entry name" value="Glyco_trans_8"/>
</dbReference>
<evidence type="ECO:0000256" key="9">
    <source>
        <dbReference type="ARBA" id="ARBA00023180"/>
    </source>
</evidence>
<dbReference type="GO" id="GO:0016020">
    <property type="term" value="C:membrane"/>
    <property type="evidence" value="ECO:0007669"/>
    <property type="project" value="UniProtKB-SubCell"/>
</dbReference>
<keyword evidence="8 11" id="KW-0472">Membrane</keyword>
<dbReference type="PANTHER" id="PTHR46012">
    <property type="entry name" value="IP22168P"/>
    <property type="match status" value="1"/>
</dbReference>
<accession>A0A8J2KNC6</accession>
<dbReference type="Proteomes" id="UP000708208">
    <property type="component" value="Unassembled WGS sequence"/>
</dbReference>
<keyword evidence="5 11" id="KW-0812">Transmembrane</keyword>
<evidence type="ECO:0000313" key="13">
    <source>
        <dbReference type="Proteomes" id="UP000708208"/>
    </source>
</evidence>
<evidence type="ECO:0000256" key="3">
    <source>
        <dbReference type="ARBA" id="ARBA00022676"/>
    </source>
</evidence>
<dbReference type="Pfam" id="PF01501">
    <property type="entry name" value="Glyco_transf_8"/>
    <property type="match status" value="1"/>
</dbReference>
<keyword evidence="4" id="KW-0808">Transferase</keyword>
<dbReference type="GO" id="GO:0016266">
    <property type="term" value="P:protein O-linked glycosylation via N-acetyl-galactosamine"/>
    <property type="evidence" value="ECO:0007669"/>
    <property type="project" value="TreeGrafter"/>
</dbReference>
<keyword evidence="7 11" id="KW-1133">Transmembrane helix</keyword>
<comment type="subcellular location">
    <subcellularLocation>
        <location evidence="1">Membrane</location>
        <topology evidence="1">Single-pass type II membrane protein</topology>
    </subcellularLocation>
</comment>
<keyword evidence="13" id="KW-1185">Reference proteome</keyword>
<protein>
    <recommendedName>
        <fullName evidence="14">Glucoside xylosyltransferase 2</fullName>
    </recommendedName>
</protein>
<dbReference type="OrthoDB" id="6238971at2759"/>
<evidence type="ECO:0000256" key="11">
    <source>
        <dbReference type="SAM" id="Phobius"/>
    </source>
</evidence>
<evidence type="ECO:0000256" key="4">
    <source>
        <dbReference type="ARBA" id="ARBA00022679"/>
    </source>
</evidence>
<evidence type="ECO:0000256" key="1">
    <source>
        <dbReference type="ARBA" id="ARBA00004606"/>
    </source>
</evidence>
<dbReference type="Pfam" id="PF10164">
    <property type="entry name" value="BRI3"/>
    <property type="match status" value="1"/>
</dbReference>
<evidence type="ECO:0000256" key="10">
    <source>
        <dbReference type="SAM" id="MobiDB-lite"/>
    </source>
</evidence>
<feature type="compositionally biased region" description="Low complexity" evidence="10">
    <location>
        <begin position="15"/>
        <end position="26"/>
    </location>
</feature>
<organism evidence="12 13">
    <name type="scientific">Allacma fusca</name>
    <dbReference type="NCBI Taxonomy" id="39272"/>
    <lineage>
        <taxon>Eukaryota</taxon>
        <taxon>Metazoa</taxon>
        <taxon>Ecdysozoa</taxon>
        <taxon>Arthropoda</taxon>
        <taxon>Hexapoda</taxon>
        <taxon>Collembola</taxon>
        <taxon>Symphypleona</taxon>
        <taxon>Sminthuridae</taxon>
        <taxon>Allacma</taxon>
    </lineage>
</organism>
<evidence type="ECO:0000256" key="6">
    <source>
        <dbReference type="ARBA" id="ARBA00022968"/>
    </source>
</evidence>
<keyword evidence="3" id="KW-0328">Glycosyltransferase</keyword>
<keyword evidence="6" id="KW-0735">Signal-anchor</keyword>
<name>A0A8J2KNC6_9HEXA</name>
<dbReference type="PANTHER" id="PTHR46012:SF2">
    <property type="entry name" value="IP22168P"/>
    <property type="match status" value="1"/>
</dbReference>
<dbReference type="GO" id="GO:0035252">
    <property type="term" value="F:UDP-xylosyltransferase activity"/>
    <property type="evidence" value="ECO:0007669"/>
    <property type="project" value="TreeGrafter"/>
</dbReference>
<evidence type="ECO:0008006" key="14">
    <source>
        <dbReference type="Google" id="ProtNLM"/>
    </source>
</evidence>
<proteinExistence type="inferred from homology"/>
<comment type="similarity">
    <text evidence="2">Belongs to the glycosyltransferase 8 family.</text>
</comment>
<evidence type="ECO:0000313" key="12">
    <source>
        <dbReference type="EMBL" id="CAG7816197.1"/>
    </source>
</evidence>
<evidence type="ECO:0000256" key="2">
    <source>
        <dbReference type="ARBA" id="ARBA00006351"/>
    </source>
</evidence>
<feature type="region of interest" description="Disordered" evidence="10">
    <location>
        <begin position="1"/>
        <end position="29"/>
    </location>
</feature>
<comment type="caution">
    <text evidence="12">The sequence shown here is derived from an EMBL/GenBank/DDBJ whole genome shotgun (WGS) entry which is preliminary data.</text>
</comment>
<gene>
    <name evidence="12" type="ORF">AFUS01_LOCUS26827</name>
</gene>